<gene>
    <name evidence="2" type="ORF">GCM10007383_17090</name>
</gene>
<dbReference type="SUPFAM" id="SSF53474">
    <property type="entry name" value="alpha/beta-Hydrolases"/>
    <property type="match status" value="1"/>
</dbReference>
<dbReference type="Proteomes" id="UP000634668">
    <property type="component" value="Unassembled WGS sequence"/>
</dbReference>
<comment type="caution">
    <text evidence="2">The sequence shown here is derived from an EMBL/GenBank/DDBJ whole genome shotgun (WGS) entry which is preliminary data.</text>
</comment>
<evidence type="ECO:0000259" key="1">
    <source>
        <dbReference type="Pfam" id="PF02230"/>
    </source>
</evidence>
<feature type="domain" description="Phospholipase/carboxylesterase/thioesterase" evidence="1">
    <location>
        <begin position="23"/>
        <end position="213"/>
    </location>
</feature>
<dbReference type="InterPro" id="IPR003140">
    <property type="entry name" value="PLipase/COase/thioEstase"/>
</dbReference>
<reference evidence="2" key="2">
    <citation type="submission" date="2020-09" db="EMBL/GenBank/DDBJ databases">
        <authorList>
            <person name="Sun Q."/>
            <person name="Kim S."/>
        </authorList>
    </citation>
    <scope>NUCLEOTIDE SEQUENCE</scope>
    <source>
        <strain evidence="2">KCTC 12113</strain>
    </source>
</reference>
<keyword evidence="3" id="KW-1185">Reference proteome</keyword>
<dbReference type="RefSeq" id="WP_026812591.1">
    <property type="nucleotide sequence ID" value="NZ_BMWP01000009.1"/>
</dbReference>
<sequence>MDHQEKKITYTTTNTYLSLNTLDKNTKNVWVVLHGIGFLSKYFIKFFKGLPKEDNYIIAPQAPSKYYLGSNYRHVGASWLTKENTVLETENVIRYLDQVLLNENIPKDCRLIILGFSQGVSIATRWVAKSKIVCNELILYAGGIPPELTIADFEFLKHLDTEIKIVFGDQDEFLTPERQEKERPKIEALFQGKAKYIVFKGGHEVKPNIINDLLSS</sequence>
<dbReference type="Gene3D" id="3.40.50.1820">
    <property type="entry name" value="alpha/beta hydrolase"/>
    <property type="match status" value="1"/>
</dbReference>
<name>A0A918IVK6_9FLAO</name>
<evidence type="ECO:0000313" key="3">
    <source>
        <dbReference type="Proteomes" id="UP000634668"/>
    </source>
</evidence>
<dbReference type="Pfam" id="PF02230">
    <property type="entry name" value="Abhydrolase_2"/>
    <property type="match status" value="1"/>
</dbReference>
<dbReference type="AlphaFoldDB" id="A0A918IVK6"/>
<proteinExistence type="predicted"/>
<dbReference type="InterPro" id="IPR029058">
    <property type="entry name" value="AB_hydrolase_fold"/>
</dbReference>
<dbReference type="GO" id="GO:0016787">
    <property type="term" value="F:hydrolase activity"/>
    <property type="evidence" value="ECO:0007669"/>
    <property type="project" value="InterPro"/>
</dbReference>
<accession>A0A918IVK6</accession>
<organism evidence="2 3">
    <name type="scientific">Arenibacter certesii</name>
    <dbReference type="NCBI Taxonomy" id="228955"/>
    <lineage>
        <taxon>Bacteria</taxon>
        <taxon>Pseudomonadati</taxon>
        <taxon>Bacteroidota</taxon>
        <taxon>Flavobacteriia</taxon>
        <taxon>Flavobacteriales</taxon>
        <taxon>Flavobacteriaceae</taxon>
        <taxon>Arenibacter</taxon>
    </lineage>
</organism>
<protein>
    <submittedName>
        <fullName evidence="2">Esterase</fullName>
    </submittedName>
</protein>
<reference evidence="2" key="1">
    <citation type="journal article" date="2014" name="Int. J. Syst. Evol. Microbiol.">
        <title>Complete genome sequence of Corynebacterium casei LMG S-19264T (=DSM 44701T), isolated from a smear-ripened cheese.</title>
        <authorList>
            <consortium name="US DOE Joint Genome Institute (JGI-PGF)"/>
            <person name="Walter F."/>
            <person name="Albersmeier A."/>
            <person name="Kalinowski J."/>
            <person name="Ruckert C."/>
        </authorList>
    </citation>
    <scope>NUCLEOTIDE SEQUENCE</scope>
    <source>
        <strain evidence="2">KCTC 12113</strain>
    </source>
</reference>
<evidence type="ECO:0000313" key="2">
    <source>
        <dbReference type="EMBL" id="GGW32539.1"/>
    </source>
</evidence>
<dbReference type="EMBL" id="BMWP01000009">
    <property type="protein sequence ID" value="GGW32539.1"/>
    <property type="molecule type" value="Genomic_DNA"/>
</dbReference>